<evidence type="ECO:0000256" key="4">
    <source>
        <dbReference type="ARBA" id="ARBA00022989"/>
    </source>
</evidence>
<evidence type="ECO:0000256" key="2">
    <source>
        <dbReference type="ARBA" id="ARBA00007200"/>
    </source>
</evidence>
<evidence type="ECO:0000256" key="1">
    <source>
        <dbReference type="ARBA" id="ARBA00004141"/>
    </source>
</evidence>
<dbReference type="GO" id="GO:0016020">
    <property type="term" value="C:membrane"/>
    <property type="evidence" value="ECO:0007669"/>
    <property type="project" value="UniProtKB-SubCell"/>
</dbReference>
<feature type="domain" description="Polycystin cation channel PKD1/PKD2" evidence="7">
    <location>
        <begin position="5"/>
        <end position="148"/>
    </location>
</feature>
<dbReference type="Proteomes" id="UP000683360">
    <property type="component" value="Unassembled WGS sequence"/>
</dbReference>
<dbReference type="AlphaFoldDB" id="A0A8S3Q3M6"/>
<evidence type="ECO:0000256" key="6">
    <source>
        <dbReference type="SAM" id="Phobius"/>
    </source>
</evidence>
<evidence type="ECO:0000256" key="3">
    <source>
        <dbReference type="ARBA" id="ARBA00022692"/>
    </source>
</evidence>
<gene>
    <name evidence="8" type="ORF">MEDL_5840</name>
</gene>
<dbReference type="InterPro" id="IPR003915">
    <property type="entry name" value="PKD_2"/>
</dbReference>
<name>A0A8S3Q3M6_MYTED</name>
<feature type="transmembrane region" description="Helical" evidence="6">
    <location>
        <begin position="63"/>
        <end position="85"/>
    </location>
</feature>
<feature type="transmembrane region" description="Helical" evidence="6">
    <location>
        <begin position="23"/>
        <end position="43"/>
    </location>
</feature>
<comment type="subcellular location">
    <subcellularLocation>
        <location evidence="1">Membrane</location>
        <topology evidence="1">Multi-pass membrane protein</topology>
    </subcellularLocation>
</comment>
<dbReference type="InterPro" id="IPR013122">
    <property type="entry name" value="PKD1_2_channel"/>
</dbReference>
<keyword evidence="9" id="KW-1185">Reference proteome</keyword>
<dbReference type="PANTHER" id="PTHR10877">
    <property type="entry name" value="POLYCYSTIN FAMILY MEMBER"/>
    <property type="match status" value="1"/>
</dbReference>
<evidence type="ECO:0000259" key="7">
    <source>
        <dbReference type="Pfam" id="PF08016"/>
    </source>
</evidence>
<dbReference type="OrthoDB" id="444119at2759"/>
<sequence length="253" mass="28893">MDAFHKNMYKFVNFGHLATWDEMLNVVIAMLIFLTTIRLMRVLNYSTRVTQLATVLSHVAKDLFGCLILFSIVYMAFVGFGHLIFGRHLVTYKTLLVSVTTITNAIIGKNSIDDLFITAPVLGHIYYFLFVLFVIWILMTMLCATLNMGIREVRRKSVALPTPYGILDLTSNLCNQVIASVLMLNPKHHSDLKENQPVGKLSGVFNHQTKDLDLKDLFIDEFNPSHSFLYNKPKKTKILLNAPQCHYIHKTQI</sequence>
<keyword evidence="4 6" id="KW-1133">Transmembrane helix</keyword>
<evidence type="ECO:0000256" key="5">
    <source>
        <dbReference type="ARBA" id="ARBA00023136"/>
    </source>
</evidence>
<feature type="transmembrane region" description="Helical" evidence="6">
    <location>
        <begin position="125"/>
        <end position="146"/>
    </location>
</feature>
<dbReference type="PANTHER" id="PTHR10877:SF150">
    <property type="entry name" value="REJ DOMAIN-CONTAINING PROTEIN"/>
    <property type="match status" value="1"/>
</dbReference>
<evidence type="ECO:0000313" key="8">
    <source>
        <dbReference type="EMBL" id="CAG2190589.1"/>
    </source>
</evidence>
<keyword evidence="5 6" id="KW-0472">Membrane</keyword>
<organism evidence="8 9">
    <name type="scientific">Mytilus edulis</name>
    <name type="common">Blue mussel</name>
    <dbReference type="NCBI Taxonomy" id="6550"/>
    <lineage>
        <taxon>Eukaryota</taxon>
        <taxon>Metazoa</taxon>
        <taxon>Spiralia</taxon>
        <taxon>Lophotrochozoa</taxon>
        <taxon>Mollusca</taxon>
        <taxon>Bivalvia</taxon>
        <taxon>Autobranchia</taxon>
        <taxon>Pteriomorphia</taxon>
        <taxon>Mytilida</taxon>
        <taxon>Mytiloidea</taxon>
        <taxon>Mytilidae</taxon>
        <taxon>Mytilinae</taxon>
        <taxon>Mytilus</taxon>
    </lineage>
</organism>
<dbReference type="GO" id="GO:0050982">
    <property type="term" value="P:detection of mechanical stimulus"/>
    <property type="evidence" value="ECO:0007669"/>
    <property type="project" value="TreeGrafter"/>
</dbReference>
<comment type="similarity">
    <text evidence="2">Belongs to the polycystin family.</text>
</comment>
<dbReference type="InterPro" id="IPR051223">
    <property type="entry name" value="Polycystin"/>
</dbReference>
<dbReference type="EMBL" id="CAJPWZ010000335">
    <property type="protein sequence ID" value="CAG2190589.1"/>
    <property type="molecule type" value="Genomic_DNA"/>
</dbReference>
<dbReference type="PRINTS" id="PR01433">
    <property type="entry name" value="POLYCYSTIN2"/>
</dbReference>
<accession>A0A8S3Q3M6</accession>
<keyword evidence="3 6" id="KW-0812">Transmembrane</keyword>
<evidence type="ECO:0000313" key="9">
    <source>
        <dbReference type="Proteomes" id="UP000683360"/>
    </source>
</evidence>
<comment type="caution">
    <text evidence="8">The sequence shown here is derived from an EMBL/GenBank/DDBJ whole genome shotgun (WGS) entry which is preliminary data.</text>
</comment>
<dbReference type="GO" id="GO:0005509">
    <property type="term" value="F:calcium ion binding"/>
    <property type="evidence" value="ECO:0007669"/>
    <property type="project" value="InterPro"/>
</dbReference>
<protein>
    <submittedName>
        <fullName evidence="8">PKD2</fullName>
    </submittedName>
</protein>
<dbReference type="Pfam" id="PF08016">
    <property type="entry name" value="PKD_channel"/>
    <property type="match status" value="1"/>
</dbReference>
<proteinExistence type="inferred from homology"/>
<dbReference type="GO" id="GO:0005262">
    <property type="term" value="F:calcium channel activity"/>
    <property type="evidence" value="ECO:0007669"/>
    <property type="project" value="TreeGrafter"/>
</dbReference>
<reference evidence="8" key="1">
    <citation type="submission" date="2021-03" db="EMBL/GenBank/DDBJ databases">
        <authorList>
            <person name="Bekaert M."/>
        </authorList>
    </citation>
    <scope>NUCLEOTIDE SEQUENCE</scope>
</reference>